<dbReference type="AlphaFoldDB" id="A0A2T6ZBG4"/>
<dbReference type="EMBL" id="NESQ01000456">
    <property type="protein sequence ID" value="PUU72838.1"/>
    <property type="molecule type" value="Genomic_DNA"/>
</dbReference>
<comment type="caution">
    <text evidence="1">The sequence shown here is derived from an EMBL/GenBank/DDBJ whole genome shotgun (WGS) entry which is preliminary data.</text>
</comment>
<proteinExistence type="predicted"/>
<evidence type="ECO:0000313" key="1">
    <source>
        <dbReference type="EMBL" id="PUU72838.1"/>
    </source>
</evidence>
<accession>A0A2T6ZBG4</accession>
<reference evidence="1 2" key="1">
    <citation type="submission" date="2017-04" db="EMBL/GenBank/DDBJ databases">
        <title>Draft genome sequence of Tuber borchii Vittad., a whitish edible truffle.</title>
        <authorList>
            <consortium name="DOE Joint Genome Institute"/>
            <person name="Murat C."/>
            <person name="Kuo A."/>
            <person name="Barry K.W."/>
            <person name="Clum A."/>
            <person name="Dockter R.B."/>
            <person name="Fauchery L."/>
            <person name="Iotti M."/>
            <person name="Kohler A."/>
            <person name="Labutti K."/>
            <person name="Lindquist E.A."/>
            <person name="Lipzen A."/>
            <person name="Ohm R.A."/>
            <person name="Wang M."/>
            <person name="Grigoriev I.V."/>
            <person name="Zambonelli A."/>
            <person name="Martin F.M."/>
        </authorList>
    </citation>
    <scope>NUCLEOTIDE SEQUENCE [LARGE SCALE GENOMIC DNA]</scope>
    <source>
        <strain evidence="1 2">Tbo3840</strain>
    </source>
</reference>
<protein>
    <submittedName>
        <fullName evidence="1">Uncharacterized protein</fullName>
    </submittedName>
</protein>
<keyword evidence="2" id="KW-1185">Reference proteome</keyword>
<name>A0A2T6ZBG4_TUBBO</name>
<dbReference type="Proteomes" id="UP000244722">
    <property type="component" value="Unassembled WGS sequence"/>
</dbReference>
<gene>
    <name evidence="1" type="ORF">B9Z19DRAFT_1136572</name>
</gene>
<evidence type="ECO:0000313" key="2">
    <source>
        <dbReference type="Proteomes" id="UP000244722"/>
    </source>
</evidence>
<sequence length="196" mass="22674">MEREAEAAQTNNNTVEVFFQIDSHGEHAPPASHKATLEDTQALGSSFEQIDIGDKGFYVALDKHYEKIFVMFGAGLKLIYEEKIGEYVEKAMSWNIEEYASVNPPAIPKDTWHKDYEEWLLSNPHLCWPPWARVGVYQWGIWMESYEEGTLHQQKNSLPPVPHVIEFYVLAHRESYDRDIKNPVSLTKEDDINSVF</sequence>
<organism evidence="1 2">
    <name type="scientific">Tuber borchii</name>
    <name type="common">White truffle</name>
    <dbReference type="NCBI Taxonomy" id="42251"/>
    <lineage>
        <taxon>Eukaryota</taxon>
        <taxon>Fungi</taxon>
        <taxon>Dikarya</taxon>
        <taxon>Ascomycota</taxon>
        <taxon>Pezizomycotina</taxon>
        <taxon>Pezizomycetes</taxon>
        <taxon>Pezizales</taxon>
        <taxon>Tuberaceae</taxon>
        <taxon>Tuber</taxon>
    </lineage>
</organism>
<dbReference type="OrthoDB" id="10572189at2759"/>